<evidence type="ECO:0000259" key="3">
    <source>
        <dbReference type="Pfam" id="PF02826"/>
    </source>
</evidence>
<dbReference type="SUPFAM" id="SSF51735">
    <property type="entry name" value="NAD(P)-binding Rossmann-fold domains"/>
    <property type="match status" value="1"/>
</dbReference>
<protein>
    <submittedName>
        <fullName evidence="4">D-3-phosphoglycerate dehydrogenase</fullName>
    </submittedName>
</protein>
<feature type="domain" description="D-isomer specific 2-hydroxyacid dehydrogenase NAD-binding" evidence="3">
    <location>
        <begin position="2"/>
        <end position="42"/>
    </location>
</feature>
<dbReference type="AlphaFoldDB" id="W4QTH4"/>
<keyword evidence="1" id="KW-0560">Oxidoreductase</keyword>
<dbReference type="GO" id="GO:0016618">
    <property type="term" value="F:hydroxypyruvate reductase [NAD(P)H] activity"/>
    <property type="evidence" value="ECO:0007669"/>
    <property type="project" value="TreeGrafter"/>
</dbReference>
<dbReference type="GO" id="GO:0005829">
    <property type="term" value="C:cytosol"/>
    <property type="evidence" value="ECO:0007669"/>
    <property type="project" value="TreeGrafter"/>
</dbReference>
<dbReference type="InterPro" id="IPR050223">
    <property type="entry name" value="D-isomer_2-hydroxyacid_DH"/>
</dbReference>
<gene>
    <name evidence="4" type="ORF">JCM9157_2316</name>
</gene>
<accession>W4QTH4</accession>
<comment type="caution">
    <text evidence="4">The sequence shown here is derived from an EMBL/GenBank/DDBJ whole genome shotgun (WGS) entry which is preliminary data.</text>
</comment>
<dbReference type="PANTHER" id="PTHR10996">
    <property type="entry name" value="2-HYDROXYACID DEHYDROGENASE-RELATED"/>
    <property type="match status" value="1"/>
</dbReference>
<evidence type="ECO:0000256" key="2">
    <source>
        <dbReference type="ARBA" id="ARBA00023027"/>
    </source>
</evidence>
<dbReference type="eggNOG" id="COG0111">
    <property type="taxonomic scope" value="Bacteria"/>
</dbReference>
<evidence type="ECO:0000313" key="5">
    <source>
        <dbReference type="Proteomes" id="UP000018896"/>
    </source>
</evidence>
<dbReference type="InterPro" id="IPR006140">
    <property type="entry name" value="D-isomer_DH_NAD-bd"/>
</dbReference>
<organism evidence="4 5">
    <name type="scientific">Halalkalibacter akibai (strain ATCC 43226 / DSM 21942 / CIP 109018 / JCM 9157 / 1139)</name>
    <name type="common">Bacillus akibai</name>
    <dbReference type="NCBI Taxonomy" id="1236973"/>
    <lineage>
        <taxon>Bacteria</taxon>
        <taxon>Bacillati</taxon>
        <taxon>Bacillota</taxon>
        <taxon>Bacilli</taxon>
        <taxon>Bacillales</taxon>
        <taxon>Bacillaceae</taxon>
        <taxon>Halalkalibacter</taxon>
    </lineage>
</organism>
<reference evidence="4 5" key="1">
    <citation type="journal article" date="2014" name="Genome Announc.">
        <title>Draft Genome Sequences of Three Alkaliphilic Bacillus Strains, Bacillus wakoensis JCM 9140T, Bacillus akibai JCM 9157T, and Bacillus hemicellulosilyticus JCM 9152T.</title>
        <authorList>
            <person name="Yuki M."/>
            <person name="Oshima K."/>
            <person name="Suda W."/>
            <person name="Oshida Y."/>
            <person name="Kitamura K."/>
            <person name="Iida T."/>
            <person name="Hattori M."/>
            <person name="Ohkuma M."/>
        </authorList>
    </citation>
    <scope>NUCLEOTIDE SEQUENCE [LARGE SCALE GENOMIC DNA]</scope>
    <source>
        <strain evidence="4 5">JCM 9157</strain>
    </source>
</reference>
<dbReference type="EMBL" id="BAUV01000016">
    <property type="protein sequence ID" value="GAE35217.1"/>
    <property type="molecule type" value="Genomic_DNA"/>
</dbReference>
<name>W4QTH4_HALA3</name>
<proteinExistence type="predicted"/>
<dbReference type="PANTHER" id="PTHR10996:SF178">
    <property type="entry name" value="2-HYDROXYACID DEHYDROGENASE YGL185C-RELATED"/>
    <property type="match status" value="1"/>
</dbReference>
<keyword evidence="2" id="KW-0520">NAD</keyword>
<evidence type="ECO:0000256" key="1">
    <source>
        <dbReference type="ARBA" id="ARBA00023002"/>
    </source>
</evidence>
<dbReference type="GO" id="GO:0051287">
    <property type="term" value="F:NAD binding"/>
    <property type="evidence" value="ECO:0007669"/>
    <property type="project" value="InterPro"/>
</dbReference>
<dbReference type="STRING" id="1236973.JCM9157_2316"/>
<dbReference type="Gene3D" id="3.40.50.720">
    <property type="entry name" value="NAD(P)-binding Rossmann-like Domain"/>
    <property type="match status" value="2"/>
</dbReference>
<dbReference type="InterPro" id="IPR036291">
    <property type="entry name" value="NAD(P)-bd_dom_sf"/>
</dbReference>
<dbReference type="Pfam" id="PF02826">
    <property type="entry name" value="2-Hacid_dh_C"/>
    <property type="match status" value="1"/>
</dbReference>
<dbReference type="Proteomes" id="UP000018896">
    <property type="component" value="Unassembled WGS sequence"/>
</dbReference>
<dbReference type="GO" id="GO:0030267">
    <property type="term" value="F:glyoxylate reductase (NADPH) activity"/>
    <property type="evidence" value="ECO:0007669"/>
    <property type="project" value="TreeGrafter"/>
</dbReference>
<evidence type="ECO:0000313" key="4">
    <source>
        <dbReference type="EMBL" id="GAE35217.1"/>
    </source>
</evidence>
<sequence length="82" mass="9470">MIKVLTDRSDIFAVLDVTYPEPPEVNSPLFQLENVILTPHIAGSLFDECQRMGEFMLEELKRYINNEPLKWEITKDKASIMG</sequence>
<keyword evidence="5" id="KW-1185">Reference proteome</keyword>